<organism evidence="2 3">
    <name type="scientific">Talaromyces rugulosus</name>
    <name type="common">Penicillium rugulosum</name>
    <dbReference type="NCBI Taxonomy" id="121627"/>
    <lineage>
        <taxon>Eukaryota</taxon>
        <taxon>Fungi</taxon>
        <taxon>Dikarya</taxon>
        <taxon>Ascomycota</taxon>
        <taxon>Pezizomycotina</taxon>
        <taxon>Eurotiomycetes</taxon>
        <taxon>Eurotiomycetidae</taxon>
        <taxon>Eurotiales</taxon>
        <taxon>Trichocomaceae</taxon>
        <taxon>Talaromyces</taxon>
        <taxon>Talaromyces sect. Islandici</taxon>
    </lineage>
</organism>
<feature type="compositionally biased region" description="Pro residues" evidence="1">
    <location>
        <begin position="70"/>
        <end position="79"/>
    </location>
</feature>
<dbReference type="GeneID" id="55993556"/>
<evidence type="ECO:0000313" key="2">
    <source>
        <dbReference type="EMBL" id="QKX58932.1"/>
    </source>
</evidence>
<feature type="region of interest" description="Disordered" evidence="1">
    <location>
        <begin position="45"/>
        <end position="90"/>
    </location>
</feature>
<dbReference type="Proteomes" id="UP000509510">
    <property type="component" value="Chromosome III"/>
</dbReference>
<reference evidence="3" key="1">
    <citation type="submission" date="2020-06" db="EMBL/GenBank/DDBJ databases">
        <title>A chromosome-scale genome assembly of Talaromyces rugulosus W13939.</title>
        <authorList>
            <person name="Wang B."/>
            <person name="Guo L."/>
            <person name="Ye K."/>
            <person name="Wang L."/>
        </authorList>
    </citation>
    <scope>NUCLEOTIDE SEQUENCE [LARGE SCALE GENOMIC DNA]</scope>
    <source>
        <strain evidence="3">W13939</strain>
    </source>
</reference>
<feature type="compositionally biased region" description="Low complexity" evidence="1">
    <location>
        <begin position="80"/>
        <end position="90"/>
    </location>
</feature>
<dbReference type="KEGG" id="trg:TRUGW13939_06060"/>
<dbReference type="EMBL" id="CP055900">
    <property type="protein sequence ID" value="QKX58932.1"/>
    <property type="molecule type" value="Genomic_DNA"/>
</dbReference>
<evidence type="ECO:0000256" key="1">
    <source>
        <dbReference type="SAM" id="MobiDB-lite"/>
    </source>
</evidence>
<dbReference type="AlphaFoldDB" id="A0A7H8QXX5"/>
<proteinExistence type="predicted"/>
<feature type="compositionally biased region" description="Low complexity" evidence="1">
    <location>
        <begin position="51"/>
        <end position="61"/>
    </location>
</feature>
<name>A0A7H8QXX5_TALRU</name>
<accession>A0A7H8QXX5</accession>
<sequence>MASAFPPNRSQSSINLIAPSAVRHQDIFRALEASASILPKYYTNAKKSESKASSAELEGSAYSDYHHLHQPPPPPPSPVGFPSSPSLRGR</sequence>
<dbReference type="OrthoDB" id="10445355at2759"/>
<protein>
    <submittedName>
        <fullName evidence="2">Uncharacterized protein</fullName>
    </submittedName>
</protein>
<evidence type="ECO:0000313" key="3">
    <source>
        <dbReference type="Proteomes" id="UP000509510"/>
    </source>
</evidence>
<gene>
    <name evidence="2" type="ORF">TRUGW13939_06060</name>
</gene>
<keyword evidence="3" id="KW-1185">Reference proteome</keyword>
<dbReference type="RefSeq" id="XP_035345110.1">
    <property type="nucleotide sequence ID" value="XM_035489217.1"/>
</dbReference>